<dbReference type="VEuPathDB" id="FungiDB:PV08_10025"/>
<proteinExistence type="predicted"/>
<dbReference type="InterPro" id="IPR032710">
    <property type="entry name" value="NTF2-like_dom_sf"/>
</dbReference>
<organism evidence="1 2">
    <name type="scientific">Exophiala spinifera</name>
    <dbReference type="NCBI Taxonomy" id="91928"/>
    <lineage>
        <taxon>Eukaryota</taxon>
        <taxon>Fungi</taxon>
        <taxon>Dikarya</taxon>
        <taxon>Ascomycota</taxon>
        <taxon>Pezizomycotina</taxon>
        <taxon>Eurotiomycetes</taxon>
        <taxon>Chaetothyriomycetidae</taxon>
        <taxon>Chaetothyriales</taxon>
        <taxon>Herpotrichiellaceae</taxon>
        <taxon>Exophiala</taxon>
    </lineage>
</organism>
<dbReference type="AlphaFoldDB" id="A0A0D1Y746"/>
<dbReference type="STRING" id="91928.A0A0D1Y746"/>
<dbReference type="Gene3D" id="3.10.450.50">
    <property type="match status" value="1"/>
</dbReference>
<accession>A0A0D1Y746</accession>
<dbReference type="SUPFAM" id="SSF54427">
    <property type="entry name" value="NTF2-like"/>
    <property type="match status" value="1"/>
</dbReference>
<protein>
    <recommendedName>
        <fullName evidence="3">SnoaL-like domain-containing protein</fullName>
    </recommendedName>
</protein>
<keyword evidence="2" id="KW-1185">Reference proteome</keyword>
<dbReference type="RefSeq" id="XP_016230942.1">
    <property type="nucleotide sequence ID" value="XM_016384340.1"/>
</dbReference>
<evidence type="ECO:0000313" key="2">
    <source>
        <dbReference type="Proteomes" id="UP000053328"/>
    </source>
</evidence>
<dbReference type="GeneID" id="27337108"/>
<dbReference type="HOGENOM" id="CLU_125060_2_0_1"/>
<gene>
    <name evidence="1" type="ORF">PV08_10025</name>
</gene>
<evidence type="ECO:0000313" key="1">
    <source>
        <dbReference type="EMBL" id="KIW10726.1"/>
    </source>
</evidence>
<reference evidence="1 2" key="1">
    <citation type="submission" date="2015-01" db="EMBL/GenBank/DDBJ databases">
        <title>The Genome Sequence of Exophiala spinifera CBS89968.</title>
        <authorList>
            <consortium name="The Broad Institute Genomics Platform"/>
            <person name="Cuomo C."/>
            <person name="de Hoog S."/>
            <person name="Gorbushina A."/>
            <person name="Stielow B."/>
            <person name="Teixiera M."/>
            <person name="Abouelleil A."/>
            <person name="Chapman S.B."/>
            <person name="Priest M."/>
            <person name="Young S.K."/>
            <person name="Wortman J."/>
            <person name="Nusbaum C."/>
            <person name="Birren B."/>
        </authorList>
    </citation>
    <scope>NUCLEOTIDE SEQUENCE [LARGE SCALE GENOMIC DNA]</scope>
    <source>
        <strain evidence="1 2">CBS 89968</strain>
    </source>
</reference>
<sequence length="186" mass="20336">MSTNPNVVSPQTAHKLAINNLLHVFSERDASKRLEAVKATYTLDVHLSEPDGILVGHEAVSEKAGDVLDKQPGWRFTPKGKVKQNGEMIYLAWEFGPAVEGKELGEVGSVKVMATGADVILTAGGLISRLWVVIDGLSDVSMPQVAHEAVTTVYTNQRDQPRQEITRLQRAAREAENLGLEQDRLV</sequence>
<dbReference type="OrthoDB" id="4107844at2759"/>
<evidence type="ECO:0008006" key="3">
    <source>
        <dbReference type="Google" id="ProtNLM"/>
    </source>
</evidence>
<name>A0A0D1Y746_9EURO</name>
<dbReference type="Proteomes" id="UP000053328">
    <property type="component" value="Unassembled WGS sequence"/>
</dbReference>
<dbReference type="EMBL" id="KN847499">
    <property type="protein sequence ID" value="KIW10726.1"/>
    <property type="molecule type" value="Genomic_DNA"/>
</dbReference>